<feature type="domain" description="Glycosyltransferase 2-like" evidence="2">
    <location>
        <begin position="8"/>
        <end position="152"/>
    </location>
</feature>
<evidence type="ECO:0000256" key="1">
    <source>
        <dbReference type="SAM" id="Phobius"/>
    </source>
</evidence>
<dbReference type="GO" id="GO:0016758">
    <property type="term" value="F:hexosyltransferase activity"/>
    <property type="evidence" value="ECO:0007669"/>
    <property type="project" value="UniProtKB-ARBA"/>
</dbReference>
<dbReference type="PANTHER" id="PTHR22916">
    <property type="entry name" value="GLYCOSYLTRANSFERASE"/>
    <property type="match status" value="1"/>
</dbReference>
<dbReference type="Pfam" id="PF00535">
    <property type="entry name" value="Glycos_transf_2"/>
    <property type="match status" value="1"/>
</dbReference>
<dbReference type="PANTHER" id="PTHR22916:SF3">
    <property type="entry name" value="UDP-GLCNAC:BETAGAL BETA-1,3-N-ACETYLGLUCOSAMINYLTRANSFERASE-LIKE PROTEIN 1"/>
    <property type="match status" value="1"/>
</dbReference>
<evidence type="ECO:0000313" key="4">
    <source>
        <dbReference type="Proteomes" id="UP000092626"/>
    </source>
</evidence>
<dbReference type="RefSeq" id="WP_065237438.1">
    <property type="nucleotide sequence ID" value="NZ_JTJR01000026.1"/>
</dbReference>
<keyword evidence="1" id="KW-0812">Transmembrane</keyword>
<dbReference type="Proteomes" id="UP000092626">
    <property type="component" value="Unassembled WGS sequence"/>
</dbReference>
<keyword evidence="3" id="KW-0808">Transferase</keyword>
<dbReference type="CDD" id="cd00761">
    <property type="entry name" value="Glyco_tranf_GTA_type"/>
    <property type="match status" value="1"/>
</dbReference>
<evidence type="ECO:0000313" key="3">
    <source>
        <dbReference type="EMBL" id="OBX04310.1"/>
    </source>
</evidence>
<dbReference type="STRING" id="505345.QV06_06535"/>
<name>A0A1A7PT25_9PAST</name>
<proteinExistence type="predicted"/>
<dbReference type="AlphaFoldDB" id="A0A1A7PT25"/>
<dbReference type="InterPro" id="IPR001173">
    <property type="entry name" value="Glyco_trans_2-like"/>
</dbReference>
<keyword evidence="1" id="KW-1133">Transmembrane helix</keyword>
<protein>
    <submittedName>
        <fullName evidence="3">Glycosyl transferase family A</fullName>
    </submittedName>
</protein>
<dbReference type="InterPro" id="IPR029044">
    <property type="entry name" value="Nucleotide-diphossugar_trans"/>
</dbReference>
<evidence type="ECO:0000259" key="2">
    <source>
        <dbReference type="Pfam" id="PF00535"/>
    </source>
</evidence>
<keyword evidence="1" id="KW-0472">Membrane</keyword>
<reference evidence="3 4" key="1">
    <citation type="submission" date="2014-11" db="EMBL/GenBank/DDBJ databases">
        <title>Pan-genome of Gallibacterium spp.</title>
        <authorList>
            <person name="Kudirkiene E."/>
            <person name="Bojesen A.M."/>
        </authorList>
    </citation>
    <scope>NUCLEOTIDE SEQUENCE [LARGE SCALE GENOMIC DNA]</scope>
    <source>
        <strain evidence="3 4">59/S3/89</strain>
    </source>
</reference>
<gene>
    <name evidence="3" type="ORF">QV06_06535</name>
</gene>
<organism evidence="3 4">
    <name type="scientific">Gallibacterium genomosp. 3</name>
    <dbReference type="NCBI Taxonomy" id="505345"/>
    <lineage>
        <taxon>Bacteria</taxon>
        <taxon>Pseudomonadati</taxon>
        <taxon>Pseudomonadota</taxon>
        <taxon>Gammaproteobacteria</taxon>
        <taxon>Pasteurellales</taxon>
        <taxon>Pasteurellaceae</taxon>
        <taxon>Gallibacterium</taxon>
    </lineage>
</organism>
<dbReference type="Gene3D" id="3.90.550.10">
    <property type="entry name" value="Spore Coat Polysaccharide Biosynthesis Protein SpsA, Chain A"/>
    <property type="match status" value="1"/>
</dbReference>
<dbReference type="EMBL" id="JTJR01000026">
    <property type="protein sequence ID" value="OBX04310.1"/>
    <property type="molecule type" value="Genomic_DNA"/>
</dbReference>
<comment type="caution">
    <text evidence="3">The sequence shown here is derived from an EMBL/GenBank/DDBJ whole genome shotgun (WGS) entry which is preliminary data.</text>
</comment>
<dbReference type="SUPFAM" id="SSF53448">
    <property type="entry name" value="Nucleotide-diphospho-sugar transferases"/>
    <property type="match status" value="1"/>
</dbReference>
<feature type="transmembrane region" description="Helical" evidence="1">
    <location>
        <begin position="223"/>
        <end position="244"/>
    </location>
</feature>
<sequence length="251" mass="29611">MKDYPLVSIITPVYNAELYIKDCIESIINQTYPHWELLLVDDCSQDGSINIIKSYILKDKRIKLFKNSKNLGPAGARNIALKNAHGKYITFLDSDDFILKDKIEKQVNFMISNQIKFSHGNYSFYNITNSNIKNIRVENFIDYKILLKGNQFKIMTVMIDRDILSNQIFSEVAHEDFLFFLNILEKGYKSQRYSEEYHSICRINIRNSVSFNKLKSAIWTWRIYRVYLNLGLLASIYYFVHYIIKGIKKYS</sequence>
<accession>A0A1A7PT25</accession>